<dbReference type="InterPro" id="IPR014966">
    <property type="entry name" value="FRG-dom"/>
</dbReference>
<evidence type="ECO:0000259" key="1">
    <source>
        <dbReference type="SMART" id="SM00901"/>
    </source>
</evidence>
<dbReference type="SMART" id="SM00901">
    <property type="entry name" value="FRG"/>
    <property type="match status" value="1"/>
</dbReference>
<dbReference type="RefSeq" id="WP_320184949.1">
    <property type="nucleotide sequence ID" value="NZ_CP138332.1"/>
</dbReference>
<organism evidence="2 3">
    <name type="scientific">Sphingobacterium bambusae</name>
    <dbReference type="NCBI Taxonomy" id="662858"/>
    <lineage>
        <taxon>Bacteria</taxon>
        <taxon>Pseudomonadati</taxon>
        <taxon>Bacteroidota</taxon>
        <taxon>Sphingobacteriia</taxon>
        <taxon>Sphingobacteriales</taxon>
        <taxon>Sphingobacteriaceae</taxon>
        <taxon>Sphingobacterium</taxon>
    </lineage>
</organism>
<gene>
    <name evidence="2" type="ORF">ACFS7Y_15405</name>
</gene>
<dbReference type="Proteomes" id="UP001597525">
    <property type="component" value="Unassembled WGS sequence"/>
</dbReference>
<dbReference type="Pfam" id="PF08867">
    <property type="entry name" value="FRG"/>
    <property type="match status" value="1"/>
</dbReference>
<dbReference type="EMBL" id="JBHUPB010000010">
    <property type="protein sequence ID" value="MFD2968784.1"/>
    <property type="molecule type" value="Genomic_DNA"/>
</dbReference>
<proteinExistence type="predicted"/>
<accession>A0ABW6BJM8</accession>
<comment type="caution">
    <text evidence="2">The sequence shown here is derived from an EMBL/GenBank/DDBJ whole genome shotgun (WGS) entry which is preliminary data.</text>
</comment>
<name>A0ABW6BJM8_9SPHI</name>
<evidence type="ECO:0000313" key="3">
    <source>
        <dbReference type="Proteomes" id="UP001597525"/>
    </source>
</evidence>
<protein>
    <submittedName>
        <fullName evidence="2">FRG domain-containing protein</fullName>
    </submittedName>
</protein>
<reference evidence="3" key="1">
    <citation type="journal article" date="2019" name="Int. J. Syst. Evol. Microbiol.">
        <title>The Global Catalogue of Microorganisms (GCM) 10K type strain sequencing project: providing services to taxonomists for standard genome sequencing and annotation.</title>
        <authorList>
            <consortium name="The Broad Institute Genomics Platform"/>
            <consortium name="The Broad Institute Genome Sequencing Center for Infectious Disease"/>
            <person name="Wu L."/>
            <person name="Ma J."/>
        </authorList>
    </citation>
    <scope>NUCLEOTIDE SEQUENCE [LARGE SCALE GENOMIC DNA]</scope>
    <source>
        <strain evidence="3">KCTC 22814</strain>
    </source>
</reference>
<keyword evidence="3" id="KW-1185">Reference proteome</keyword>
<feature type="domain" description="FRG" evidence="1">
    <location>
        <begin position="21"/>
        <end position="113"/>
    </location>
</feature>
<sequence length="462" mass="54250">MITNENQLKEAIEKIQSASSNTSLLLFRGENQKYEQMRSGKARPNAFDIPEIENGWNTIVGRLIRDQNRSTEYKQSILQHYGYPTFYLDLTCDPLVAAWFSVYKFKKLEPIKWIGEIGFRLHNRTTYEKIYDGVGYLYILEIPNYKTFIESNLLFDISDEDLFIRPKKQSAFLMLDRNDNVCNPNNFVIHTLKIDRSQFSSSYDILDLFPHPSDDKGYNKLLDVPFIKNSFCYVTSDESTDHAPDYMTLDYFHSHSKRIIDIPFYLKEIDNLYNIKPKTKDITLFEPILFRNWKQLDRFNLADYFSVPNDVFLSDATKISLSPAALYNLYKADSQITLQWPKVNSDNILFIKTEYAHDVAGYEEQPYLGIWLYKYLDQIIESYIIIEEDGRNGVINIDPGNTYIVRNDVLKIAVRKSEELEDDVEVRIRIIKQFFKIHGLIEDNEVALLPNPFDVENWHILL</sequence>
<evidence type="ECO:0000313" key="2">
    <source>
        <dbReference type="EMBL" id="MFD2968784.1"/>
    </source>
</evidence>